<feature type="transmembrane region" description="Helical" evidence="5">
    <location>
        <begin position="106"/>
        <end position="126"/>
    </location>
</feature>
<evidence type="ECO:0000256" key="5">
    <source>
        <dbReference type="SAM" id="Phobius"/>
    </source>
</evidence>
<dbReference type="EMBL" id="JAYKXP010000030">
    <property type="protein sequence ID" value="KAK7043029.1"/>
    <property type="molecule type" value="Genomic_DNA"/>
</dbReference>
<evidence type="ECO:0000256" key="1">
    <source>
        <dbReference type="ARBA" id="ARBA00004141"/>
    </source>
</evidence>
<accession>A0AAW0CVE5</accession>
<comment type="caution">
    <text evidence="6">The sequence shown here is derived from an EMBL/GenBank/DDBJ whole genome shotgun (WGS) entry which is preliminary data.</text>
</comment>
<feature type="transmembrane region" description="Helical" evidence="5">
    <location>
        <begin position="160"/>
        <end position="177"/>
    </location>
</feature>
<dbReference type="Pfam" id="PF01040">
    <property type="entry name" value="UbiA"/>
    <property type="match status" value="1"/>
</dbReference>
<keyword evidence="3 5" id="KW-1133">Transmembrane helix</keyword>
<dbReference type="GO" id="GO:0016020">
    <property type="term" value="C:membrane"/>
    <property type="evidence" value="ECO:0007669"/>
    <property type="project" value="UniProtKB-SubCell"/>
</dbReference>
<evidence type="ECO:0000256" key="3">
    <source>
        <dbReference type="ARBA" id="ARBA00022989"/>
    </source>
</evidence>
<dbReference type="InterPro" id="IPR000537">
    <property type="entry name" value="UbiA_prenyltransferase"/>
</dbReference>
<proteinExistence type="predicted"/>
<keyword evidence="4 5" id="KW-0472">Membrane</keyword>
<dbReference type="GO" id="GO:0016765">
    <property type="term" value="F:transferase activity, transferring alkyl or aryl (other than methyl) groups"/>
    <property type="evidence" value="ECO:0007669"/>
    <property type="project" value="InterPro"/>
</dbReference>
<feature type="transmembrane region" description="Helical" evidence="5">
    <location>
        <begin position="132"/>
        <end position="148"/>
    </location>
</feature>
<comment type="subcellular location">
    <subcellularLocation>
        <location evidence="1">Membrane</location>
        <topology evidence="1">Multi-pass membrane protein</topology>
    </subcellularLocation>
</comment>
<dbReference type="AlphaFoldDB" id="A0AAW0CVE5"/>
<gene>
    <name evidence="6" type="ORF">VNI00_008767</name>
</gene>
<feature type="transmembrane region" description="Helical" evidence="5">
    <location>
        <begin position="6"/>
        <end position="26"/>
    </location>
</feature>
<sequence length="193" mass="21726">MLGYSVYHGLLSLSLTYLVAITVYNYGLSKSPLLKNPLSGFGYFCSTWGSMYIIGHNQPLSTVSAHSAFASWLTYAVTGHAQDFRDRSGDVLMGRKTIPLIFSQRVARGYLICALFGTTCGLIKLWSPPPSVIYVFTFLCLGTSMRFAMLRTEEEDEINYVCYAVWLILAHFLPIFGRVDVWNTYLTAHFRGE</sequence>
<name>A0AAW0CVE5_9AGAR</name>
<keyword evidence="7" id="KW-1185">Reference proteome</keyword>
<protein>
    <submittedName>
        <fullName evidence="6">Uncharacterized protein</fullName>
    </submittedName>
</protein>
<evidence type="ECO:0000313" key="7">
    <source>
        <dbReference type="Proteomes" id="UP001383192"/>
    </source>
</evidence>
<evidence type="ECO:0000256" key="4">
    <source>
        <dbReference type="ARBA" id="ARBA00023136"/>
    </source>
</evidence>
<organism evidence="6 7">
    <name type="scientific">Paramarasmius palmivorus</name>
    <dbReference type="NCBI Taxonomy" id="297713"/>
    <lineage>
        <taxon>Eukaryota</taxon>
        <taxon>Fungi</taxon>
        <taxon>Dikarya</taxon>
        <taxon>Basidiomycota</taxon>
        <taxon>Agaricomycotina</taxon>
        <taxon>Agaricomycetes</taxon>
        <taxon>Agaricomycetidae</taxon>
        <taxon>Agaricales</taxon>
        <taxon>Marasmiineae</taxon>
        <taxon>Marasmiaceae</taxon>
        <taxon>Paramarasmius</taxon>
    </lineage>
</organism>
<keyword evidence="2 5" id="KW-0812">Transmembrane</keyword>
<dbReference type="Proteomes" id="UP001383192">
    <property type="component" value="Unassembled WGS sequence"/>
</dbReference>
<evidence type="ECO:0000256" key="2">
    <source>
        <dbReference type="ARBA" id="ARBA00022692"/>
    </source>
</evidence>
<evidence type="ECO:0000313" key="6">
    <source>
        <dbReference type="EMBL" id="KAK7043029.1"/>
    </source>
</evidence>
<reference evidence="6 7" key="1">
    <citation type="submission" date="2024-01" db="EMBL/GenBank/DDBJ databases">
        <title>A draft genome for a cacao thread blight-causing isolate of Paramarasmius palmivorus.</title>
        <authorList>
            <person name="Baruah I.K."/>
            <person name="Bukari Y."/>
            <person name="Amoako-Attah I."/>
            <person name="Meinhardt L.W."/>
            <person name="Bailey B.A."/>
            <person name="Cohen S.P."/>
        </authorList>
    </citation>
    <scope>NUCLEOTIDE SEQUENCE [LARGE SCALE GENOMIC DNA]</scope>
    <source>
        <strain evidence="6 7">GH-12</strain>
    </source>
</reference>